<dbReference type="GO" id="GO:0008270">
    <property type="term" value="F:zinc ion binding"/>
    <property type="evidence" value="ECO:0007669"/>
    <property type="project" value="UniProtKB-KW"/>
</dbReference>
<gene>
    <name evidence="13" type="ORF">L211DRAFT_824123</name>
</gene>
<dbReference type="InterPro" id="IPR013763">
    <property type="entry name" value="Cyclin-like_dom"/>
</dbReference>
<dbReference type="Gene3D" id="1.10.472.10">
    <property type="entry name" value="Cyclin-like"/>
    <property type="match status" value="2"/>
</dbReference>
<keyword evidence="8" id="KW-0804">Transcription</keyword>
<keyword evidence="6" id="KW-0805">Transcription regulation</keyword>
<dbReference type="GO" id="GO:0005634">
    <property type="term" value="C:nucleus"/>
    <property type="evidence" value="ECO:0007669"/>
    <property type="project" value="UniProtKB-SubCell"/>
</dbReference>
<dbReference type="Gene3D" id="1.20.5.650">
    <property type="entry name" value="Single helix bin"/>
    <property type="match status" value="1"/>
</dbReference>
<evidence type="ECO:0000256" key="7">
    <source>
        <dbReference type="ARBA" id="ARBA00023159"/>
    </source>
</evidence>
<dbReference type="GO" id="GO:0097550">
    <property type="term" value="C:transcription preinitiation complex"/>
    <property type="evidence" value="ECO:0007669"/>
    <property type="project" value="TreeGrafter"/>
</dbReference>
<evidence type="ECO:0000256" key="5">
    <source>
        <dbReference type="ARBA" id="ARBA00022833"/>
    </source>
</evidence>
<feature type="region of interest" description="Disordered" evidence="11">
    <location>
        <begin position="499"/>
        <end position="553"/>
    </location>
</feature>
<proteinExistence type="inferred from homology"/>
<protein>
    <recommendedName>
        <fullName evidence="10">B-related factor 1</fullName>
    </recommendedName>
</protein>
<dbReference type="Proteomes" id="UP000267821">
    <property type="component" value="Unassembled WGS sequence"/>
</dbReference>
<dbReference type="SMART" id="SM00385">
    <property type="entry name" value="CYCLIN"/>
    <property type="match status" value="2"/>
</dbReference>
<dbReference type="InterPro" id="IPR013150">
    <property type="entry name" value="TFIIB_cyclin"/>
</dbReference>
<dbReference type="GO" id="GO:0017025">
    <property type="term" value="F:TBP-class protein binding"/>
    <property type="evidence" value="ECO:0007669"/>
    <property type="project" value="InterPro"/>
</dbReference>
<dbReference type="AlphaFoldDB" id="A0A3N4LP29"/>
<dbReference type="GO" id="GO:0000126">
    <property type="term" value="C:transcription factor TFIIIB complex"/>
    <property type="evidence" value="ECO:0007669"/>
    <property type="project" value="UniProtKB-ARBA"/>
</dbReference>
<keyword evidence="5" id="KW-0862">Zinc</keyword>
<evidence type="ECO:0000256" key="9">
    <source>
        <dbReference type="ARBA" id="ARBA00023242"/>
    </source>
</evidence>
<keyword evidence="9" id="KW-0539">Nucleus</keyword>
<feature type="region of interest" description="Disordered" evidence="11">
    <location>
        <begin position="420"/>
        <end position="465"/>
    </location>
</feature>
<dbReference type="GO" id="GO:0001006">
    <property type="term" value="F:RNA polymerase III type 3 promoter sequence-specific DNA binding"/>
    <property type="evidence" value="ECO:0007669"/>
    <property type="project" value="TreeGrafter"/>
</dbReference>
<evidence type="ECO:0000256" key="4">
    <source>
        <dbReference type="ARBA" id="ARBA00022771"/>
    </source>
</evidence>
<dbReference type="OrthoDB" id="511529at2759"/>
<feature type="compositionally biased region" description="Basic residues" evidence="11">
    <location>
        <begin position="294"/>
        <end position="303"/>
    </location>
</feature>
<accession>A0A3N4LP29</accession>
<evidence type="ECO:0000259" key="12">
    <source>
        <dbReference type="SMART" id="SM00385"/>
    </source>
</evidence>
<dbReference type="GO" id="GO:0070897">
    <property type="term" value="P:transcription preinitiation complex assembly"/>
    <property type="evidence" value="ECO:0007669"/>
    <property type="project" value="InterPro"/>
</dbReference>
<name>A0A3N4LP29_9PEZI</name>
<feature type="compositionally biased region" description="Low complexity" evidence="11">
    <location>
        <begin position="363"/>
        <end position="375"/>
    </location>
</feature>
<dbReference type="STRING" id="1051890.A0A3N4LP29"/>
<dbReference type="SUPFAM" id="SSF47954">
    <property type="entry name" value="Cyclin-like"/>
    <property type="match status" value="2"/>
</dbReference>
<dbReference type="InterPro" id="IPR011665">
    <property type="entry name" value="BRF1_TBP-bd_dom"/>
</dbReference>
<dbReference type="InterPro" id="IPR000812">
    <property type="entry name" value="TFIIB"/>
</dbReference>
<dbReference type="FunFam" id="1.10.472.10:FF:000002">
    <property type="entry name" value="Transcription factor IIIB 90 kDa subunit"/>
    <property type="match status" value="1"/>
</dbReference>
<feature type="compositionally biased region" description="Gly residues" evidence="11">
    <location>
        <begin position="524"/>
        <end position="542"/>
    </location>
</feature>
<dbReference type="PANTHER" id="PTHR11618:SF4">
    <property type="entry name" value="TRANSCRIPTION FACTOR IIIB 90 KDA SUBUNIT"/>
    <property type="match status" value="1"/>
</dbReference>
<comment type="subcellular location">
    <subcellularLocation>
        <location evidence="1">Nucleus</location>
    </subcellularLocation>
</comment>
<dbReference type="GO" id="GO:0006384">
    <property type="term" value="P:transcription initiation at RNA polymerase III promoter"/>
    <property type="evidence" value="ECO:0007669"/>
    <property type="project" value="UniProtKB-ARBA"/>
</dbReference>
<dbReference type="GO" id="GO:0000995">
    <property type="term" value="F:RNA polymerase III general transcription initiation factor activity"/>
    <property type="evidence" value="ECO:0007669"/>
    <property type="project" value="TreeGrafter"/>
</dbReference>
<feature type="compositionally biased region" description="Acidic residues" evidence="11">
    <location>
        <begin position="449"/>
        <end position="465"/>
    </location>
</feature>
<dbReference type="InParanoid" id="A0A3N4LP29"/>
<evidence type="ECO:0000256" key="3">
    <source>
        <dbReference type="ARBA" id="ARBA00022723"/>
    </source>
</evidence>
<evidence type="ECO:0000256" key="6">
    <source>
        <dbReference type="ARBA" id="ARBA00023015"/>
    </source>
</evidence>
<keyword evidence="14" id="KW-1185">Reference proteome</keyword>
<feature type="compositionally biased region" description="Basic and acidic residues" evidence="11">
    <location>
        <begin position="499"/>
        <end position="510"/>
    </location>
</feature>
<dbReference type="Pfam" id="PF00382">
    <property type="entry name" value="TFIIB"/>
    <property type="match status" value="2"/>
</dbReference>
<sequence length="576" mass="63079">MARNRQTACCSNPALDDSDGQTVCTNCGSVINDSQIVSEISFGETSSGAAVVNGAFVGAGETHTRNTGPFRKGGGLESREQTLANARRKILQLAAALSVPDSYTDAASRWFTLALTNGFTHGRRTQYVVACCLYAVCRQEKSSHMLIDFSDILHINVFHLGQTYLKLVRLLHIPTPTIDPSVYIHRFAKHLEFGKDTMKVASDAIRLVSRMNRDWITQGRRPSGICGACLVLAARMNNYRRSVREVVYVVKVADLTIQKRLEEFKLTDSSSLTVDEFRTLWLEQSNDPPSFGPKKTKKRKRVRNVNDDGEVIEGTQNRARTTEPALTQPRRDADGFAIPELPIDPTFMIDPALLGDASLTPVLLTPPTTQQPAAAAEEDPKSARIESIADAAIESEINNIMSSTDSLDAATSLEKDIEAAKKAEKEEVDATKRRNSRSNGDTVTRDSDADGNDDDDDDDDDLSTYDDWETTSAILTPSEALIKERIWTEMNKEYIKEQEAKKLKAERDARNGVGKGTRKRRGVGRGGRGGRGGSGGGAGGGRVATSPAESAKEMLAKRTYSKKINYAALDHLFQGD</sequence>
<feature type="compositionally biased region" description="Basic and acidic residues" evidence="11">
    <location>
        <begin position="420"/>
        <end position="432"/>
    </location>
</feature>
<evidence type="ECO:0000256" key="11">
    <source>
        <dbReference type="SAM" id="MobiDB-lite"/>
    </source>
</evidence>
<feature type="domain" description="Cyclin-like" evidence="12">
    <location>
        <begin position="182"/>
        <end position="267"/>
    </location>
</feature>
<dbReference type="PRINTS" id="PR00685">
    <property type="entry name" value="TIFACTORIIB"/>
</dbReference>
<evidence type="ECO:0000313" key="14">
    <source>
        <dbReference type="Proteomes" id="UP000267821"/>
    </source>
</evidence>
<evidence type="ECO:0000256" key="8">
    <source>
        <dbReference type="ARBA" id="ARBA00023163"/>
    </source>
</evidence>
<feature type="domain" description="Cyclin-like" evidence="12">
    <location>
        <begin position="88"/>
        <end position="169"/>
    </location>
</feature>
<evidence type="ECO:0000256" key="2">
    <source>
        <dbReference type="ARBA" id="ARBA00010857"/>
    </source>
</evidence>
<comment type="similarity">
    <text evidence="2">Belongs to the TFIIB family.</text>
</comment>
<reference evidence="13 14" key="1">
    <citation type="journal article" date="2018" name="Nat. Ecol. Evol.">
        <title>Pezizomycetes genomes reveal the molecular basis of ectomycorrhizal truffle lifestyle.</title>
        <authorList>
            <person name="Murat C."/>
            <person name="Payen T."/>
            <person name="Noel B."/>
            <person name="Kuo A."/>
            <person name="Morin E."/>
            <person name="Chen J."/>
            <person name="Kohler A."/>
            <person name="Krizsan K."/>
            <person name="Balestrini R."/>
            <person name="Da Silva C."/>
            <person name="Montanini B."/>
            <person name="Hainaut M."/>
            <person name="Levati E."/>
            <person name="Barry K.W."/>
            <person name="Belfiori B."/>
            <person name="Cichocki N."/>
            <person name="Clum A."/>
            <person name="Dockter R.B."/>
            <person name="Fauchery L."/>
            <person name="Guy J."/>
            <person name="Iotti M."/>
            <person name="Le Tacon F."/>
            <person name="Lindquist E.A."/>
            <person name="Lipzen A."/>
            <person name="Malagnac F."/>
            <person name="Mello A."/>
            <person name="Molinier V."/>
            <person name="Miyauchi S."/>
            <person name="Poulain J."/>
            <person name="Riccioni C."/>
            <person name="Rubini A."/>
            <person name="Sitrit Y."/>
            <person name="Splivallo R."/>
            <person name="Traeger S."/>
            <person name="Wang M."/>
            <person name="Zifcakova L."/>
            <person name="Wipf D."/>
            <person name="Zambonelli A."/>
            <person name="Paolocci F."/>
            <person name="Nowrousian M."/>
            <person name="Ottonello S."/>
            <person name="Baldrian P."/>
            <person name="Spatafora J.W."/>
            <person name="Henrissat B."/>
            <person name="Nagy L.G."/>
            <person name="Aury J.M."/>
            <person name="Wincker P."/>
            <person name="Grigoriev I.V."/>
            <person name="Bonfante P."/>
            <person name="Martin F.M."/>
        </authorList>
    </citation>
    <scope>NUCLEOTIDE SEQUENCE [LARGE SCALE GENOMIC DNA]</scope>
    <source>
        <strain evidence="13 14">ATCC MYA-4762</strain>
    </source>
</reference>
<dbReference type="CDD" id="cd20553">
    <property type="entry name" value="CYCLIN_TFIIIB90_rpt1"/>
    <property type="match status" value="1"/>
</dbReference>
<evidence type="ECO:0000256" key="10">
    <source>
        <dbReference type="ARBA" id="ARBA00031009"/>
    </source>
</evidence>
<keyword evidence="4" id="KW-0863">Zinc-finger</keyword>
<evidence type="ECO:0000313" key="13">
    <source>
        <dbReference type="EMBL" id="RPB24644.1"/>
    </source>
</evidence>
<dbReference type="CDD" id="cd20554">
    <property type="entry name" value="CYCLIN_TFIIIB90_rpt2"/>
    <property type="match status" value="1"/>
</dbReference>
<dbReference type="EMBL" id="ML121541">
    <property type="protein sequence ID" value="RPB24644.1"/>
    <property type="molecule type" value="Genomic_DNA"/>
</dbReference>
<feature type="region of interest" description="Disordered" evidence="11">
    <location>
        <begin position="363"/>
        <end position="383"/>
    </location>
</feature>
<dbReference type="Pfam" id="PF07741">
    <property type="entry name" value="BRF1"/>
    <property type="match status" value="1"/>
</dbReference>
<dbReference type="PANTHER" id="PTHR11618">
    <property type="entry name" value="TRANSCRIPTION INITIATION FACTOR IIB-RELATED"/>
    <property type="match status" value="1"/>
</dbReference>
<feature type="region of interest" description="Disordered" evidence="11">
    <location>
        <begin position="285"/>
        <end position="330"/>
    </location>
</feature>
<dbReference type="InterPro" id="IPR036915">
    <property type="entry name" value="Cyclin-like_sf"/>
</dbReference>
<keyword evidence="7" id="KW-0010">Activator</keyword>
<keyword evidence="3" id="KW-0479">Metal-binding</keyword>
<dbReference type="FunCoup" id="A0A3N4LP29">
    <property type="interactions" value="452"/>
</dbReference>
<dbReference type="FunFam" id="1.10.472.10:FF:000007">
    <property type="entry name" value="Transcription factor IIIB 90 kDa subunit"/>
    <property type="match status" value="1"/>
</dbReference>
<organism evidence="13 14">
    <name type="scientific">Terfezia boudieri ATCC MYA-4762</name>
    <dbReference type="NCBI Taxonomy" id="1051890"/>
    <lineage>
        <taxon>Eukaryota</taxon>
        <taxon>Fungi</taxon>
        <taxon>Dikarya</taxon>
        <taxon>Ascomycota</taxon>
        <taxon>Pezizomycotina</taxon>
        <taxon>Pezizomycetes</taxon>
        <taxon>Pezizales</taxon>
        <taxon>Pezizaceae</taxon>
        <taxon>Terfezia</taxon>
    </lineage>
</organism>
<evidence type="ECO:0000256" key="1">
    <source>
        <dbReference type="ARBA" id="ARBA00004123"/>
    </source>
</evidence>
<dbReference type="SUPFAM" id="SSF57783">
    <property type="entry name" value="Zinc beta-ribbon"/>
    <property type="match status" value="1"/>
</dbReference>